<comment type="caution">
    <text evidence="1">The sequence shown here is derived from an EMBL/GenBank/DDBJ whole genome shotgun (WGS) entry which is preliminary data.</text>
</comment>
<sequence length="70" mass="7977">MTIDKVVNAISCLDPDILINKKQIAKERMTTLLEILCNQNLISLELAENCSVQFNQFLNENGVVKEHFNN</sequence>
<keyword evidence="2" id="KW-1185">Reference proteome</keyword>
<dbReference type="EMBL" id="JANEYF010003093">
    <property type="protein sequence ID" value="KAJ8939390.1"/>
    <property type="molecule type" value="Genomic_DNA"/>
</dbReference>
<evidence type="ECO:0000313" key="2">
    <source>
        <dbReference type="Proteomes" id="UP001162156"/>
    </source>
</evidence>
<name>A0AAV8XK49_9CUCU</name>
<dbReference type="Proteomes" id="UP001162156">
    <property type="component" value="Unassembled WGS sequence"/>
</dbReference>
<dbReference type="AlphaFoldDB" id="A0AAV8XK49"/>
<organism evidence="1 2">
    <name type="scientific">Rhamnusium bicolor</name>
    <dbReference type="NCBI Taxonomy" id="1586634"/>
    <lineage>
        <taxon>Eukaryota</taxon>
        <taxon>Metazoa</taxon>
        <taxon>Ecdysozoa</taxon>
        <taxon>Arthropoda</taxon>
        <taxon>Hexapoda</taxon>
        <taxon>Insecta</taxon>
        <taxon>Pterygota</taxon>
        <taxon>Neoptera</taxon>
        <taxon>Endopterygota</taxon>
        <taxon>Coleoptera</taxon>
        <taxon>Polyphaga</taxon>
        <taxon>Cucujiformia</taxon>
        <taxon>Chrysomeloidea</taxon>
        <taxon>Cerambycidae</taxon>
        <taxon>Lepturinae</taxon>
        <taxon>Rhagiini</taxon>
        <taxon>Rhamnusium</taxon>
    </lineage>
</organism>
<proteinExistence type="predicted"/>
<protein>
    <submittedName>
        <fullName evidence="1">Uncharacterized protein</fullName>
    </submittedName>
</protein>
<evidence type="ECO:0000313" key="1">
    <source>
        <dbReference type="EMBL" id="KAJ8939390.1"/>
    </source>
</evidence>
<gene>
    <name evidence="1" type="ORF">NQ314_011136</name>
</gene>
<accession>A0AAV8XK49</accession>
<reference evidence="1" key="1">
    <citation type="journal article" date="2023" name="Insect Mol. Biol.">
        <title>Genome sequencing provides insights into the evolution of gene families encoding plant cell wall-degrading enzymes in longhorned beetles.</title>
        <authorList>
            <person name="Shin N.R."/>
            <person name="Okamura Y."/>
            <person name="Kirsch R."/>
            <person name="Pauchet Y."/>
        </authorList>
    </citation>
    <scope>NUCLEOTIDE SEQUENCE</scope>
    <source>
        <strain evidence="1">RBIC_L_NR</strain>
    </source>
</reference>